<keyword evidence="2" id="KW-1185">Reference proteome</keyword>
<proteinExistence type="predicted"/>
<sequence>MTSEQSIFPGTTSITEGPSRSYLNFGVSEMPKTPWPLTIGGVPVTLSDGTHGRCQIFPLKGLGNLSISICTQTDARQDSFSDSDLRLLARQVVRELSHIKILELIFTFDKAFHIVLDGQVLSGLMRARLPDRIAKCPVGYILSKDLCRPIWVDDGSRSPIQCEVVAESPRDPCGRMKNTLVSLDNHDIGCRDGMTMATSIRLETEIDPYNLEDTQLHVAYNWIYMGQVEGTPMTERWQPPDNIHGSIIRDGGDAPTGYFQYYISTGDYAGFLVSIQADEV</sequence>
<organism evidence="1 2">
    <name type="scientific">Cladobotryum mycophilum</name>
    <dbReference type="NCBI Taxonomy" id="491253"/>
    <lineage>
        <taxon>Eukaryota</taxon>
        <taxon>Fungi</taxon>
        <taxon>Dikarya</taxon>
        <taxon>Ascomycota</taxon>
        <taxon>Pezizomycotina</taxon>
        <taxon>Sordariomycetes</taxon>
        <taxon>Hypocreomycetidae</taxon>
        <taxon>Hypocreales</taxon>
        <taxon>Hypocreaceae</taxon>
        <taxon>Cladobotryum</taxon>
    </lineage>
</organism>
<evidence type="ECO:0000313" key="1">
    <source>
        <dbReference type="EMBL" id="KAK5987955.1"/>
    </source>
</evidence>
<protein>
    <submittedName>
        <fullName evidence="1">Uncharacterized protein</fullName>
    </submittedName>
</protein>
<dbReference type="Proteomes" id="UP001338125">
    <property type="component" value="Unassembled WGS sequence"/>
</dbReference>
<name>A0ABR0S725_9HYPO</name>
<dbReference type="EMBL" id="JAVFKD010000016">
    <property type="protein sequence ID" value="KAK5987955.1"/>
    <property type="molecule type" value="Genomic_DNA"/>
</dbReference>
<comment type="caution">
    <text evidence="1">The sequence shown here is derived from an EMBL/GenBank/DDBJ whole genome shotgun (WGS) entry which is preliminary data.</text>
</comment>
<reference evidence="1 2" key="1">
    <citation type="submission" date="2024-01" db="EMBL/GenBank/DDBJ databases">
        <title>Complete genome of Cladobotryum mycophilum ATHUM6906.</title>
        <authorList>
            <person name="Christinaki A.C."/>
            <person name="Myridakis A.I."/>
            <person name="Kouvelis V.N."/>
        </authorList>
    </citation>
    <scope>NUCLEOTIDE SEQUENCE [LARGE SCALE GENOMIC DNA]</scope>
    <source>
        <strain evidence="1 2">ATHUM6906</strain>
    </source>
</reference>
<gene>
    <name evidence="1" type="ORF">PT974_12091</name>
</gene>
<accession>A0ABR0S725</accession>
<evidence type="ECO:0000313" key="2">
    <source>
        <dbReference type="Proteomes" id="UP001338125"/>
    </source>
</evidence>